<reference evidence="12" key="2">
    <citation type="submission" date="2025-09" db="UniProtKB">
        <authorList>
            <consortium name="Ensembl"/>
        </authorList>
    </citation>
    <scope>IDENTIFICATION</scope>
</reference>
<feature type="domain" description="Endonuclease/exonuclease/phosphatase" evidence="11">
    <location>
        <begin position="9"/>
        <end position="139"/>
    </location>
</feature>
<evidence type="ECO:0000256" key="1">
    <source>
        <dbReference type="ARBA" id="ARBA00000493"/>
    </source>
</evidence>
<reference evidence="12" key="1">
    <citation type="submission" date="2025-08" db="UniProtKB">
        <authorList>
            <consortium name="Ensembl"/>
        </authorList>
    </citation>
    <scope>IDENTIFICATION</scope>
</reference>
<evidence type="ECO:0000256" key="8">
    <source>
        <dbReference type="ARBA" id="ARBA00022842"/>
    </source>
</evidence>
<feature type="region of interest" description="Disordered" evidence="10">
    <location>
        <begin position="136"/>
        <end position="155"/>
    </location>
</feature>
<dbReference type="GO" id="GO:0008311">
    <property type="term" value="F:double-stranded DNA 3'-5' DNA exonuclease activity"/>
    <property type="evidence" value="ECO:0007669"/>
    <property type="project" value="UniProtKB-EC"/>
</dbReference>
<evidence type="ECO:0000256" key="2">
    <source>
        <dbReference type="ARBA" id="ARBA00001946"/>
    </source>
</evidence>
<dbReference type="GO" id="GO:0008081">
    <property type="term" value="F:phosphoric diester hydrolase activity"/>
    <property type="evidence" value="ECO:0007669"/>
    <property type="project" value="TreeGrafter"/>
</dbReference>
<keyword evidence="6" id="KW-0227">DNA damage</keyword>
<dbReference type="GO" id="GO:0006284">
    <property type="term" value="P:base-excision repair"/>
    <property type="evidence" value="ECO:0007669"/>
    <property type="project" value="TreeGrafter"/>
</dbReference>
<dbReference type="Gene3D" id="3.60.10.10">
    <property type="entry name" value="Endonuclease/exonuclease/phosphatase"/>
    <property type="match status" value="1"/>
</dbReference>
<organism evidence="12 13">
    <name type="scientific">Seriola lalandi dorsalis</name>
    <dbReference type="NCBI Taxonomy" id="1841481"/>
    <lineage>
        <taxon>Eukaryota</taxon>
        <taxon>Metazoa</taxon>
        <taxon>Chordata</taxon>
        <taxon>Craniata</taxon>
        <taxon>Vertebrata</taxon>
        <taxon>Euteleostomi</taxon>
        <taxon>Actinopterygii</taxon>
        <taxon>Neopterygii</taxon>
        <taxon>Teleostei</taxon>
        <taxon>Neoteleostei</taxon>
        <taxon>Acanthomorphata</taxon>
        <taxon>Carangaria</taxon>
        <taxon>Carangiformes</taxon>
        <taxon>Carangidae</taxon>
        <taxon>Seriola</taxon>
    </lineage>
</organism>
<dbReference type="Ensembl" id="ENSSLDT00000014245.1">
    <property type="protein sequence ID" value="ENSSLDP00000013736.1"/>
    <property type="gene ID" value="ENSSLDG00000010955.1"/>
</dbReference>
<dbReference type="InterPro" id="IPR036691">
    <property type="entry name" value="Endo/exonu/phosph_ase_sf"/>
</dbReference>
<dbReference type="EC" id="3.1.11.2" evidence="4"/>
<evidence type="ECO:0000313" key="12">
    <source>
        <dbReference type="Ensembl" id="ENSSLDP00000013736.1"/>
    </source>
</evidence>
<evidence type="ECO:0000313" key="13">
    <source>
        <dbReference type="Proteomes" id="UP000261360"/>
    </source>
</evidence>
<evidence type="ECO:0000256" key="6">
    <source>
        <dbReference type="ARBA" id="ARBA00022763"/>
    </source>
</evidence>
<dbReference type="InterPro" id="IPR005135">
    <property type="entry name" value="Endo/exonuclease/phosphatase"/>
</dbReference>
<keyword evidence="9" id="KW-0234">DNA repair</keyword>
<comment type="catalytic activity">
    <reaction evidence="1">
        <text>Exonucleolytic cleavage in the 3'- to 5'-direction to yield nucleoside 5'-phosphates.</text>
        <dbReference type="EC" id="3.1.11.2"/>
    </reaction>
</comment>
<dbReference type="GeneTree" id="ENSGT01140000284263"/>
<protein>
    <recommendedName>
        <fullName evidence="4">exodeoxyribonuclease III</fullName>
        <ecNumber evidence="4">3.1.11.2</ecNumber>
    </recommendedName>
</protein>
<dbReference type="GO" id="GO:0005634">
    <property type="term" value="C:nucleus"/>
    <property type="evidence" value="ECO:0007669"/>
    <property type="project" value="TreeGrafter"/>
</dbReference>
<comment type="similarity">
    <text evidence="3">Belongs to the DNA repair enzymes AP/ExoA family.</text>
</comment>
<name>A0A3B4XCE1_SERLL</name>
<dbReference type="Pfam" id="PF03372">
    <property type="entry name" value="Exo_endo_phos"/>
    <property type="match status" value="1"/>
</dbReference>
<dbReference type="GO" id="GO:0003906">
    <property type="term" value="F:DNA-(apurinic or apyrimidinic site) endonuclease activity"/>
    <property type="evidence" value="ECO:0007669"/>
    <property type="project" value="TreeGrafter"/>
</dbReference>
<dbReference type="PANTHER" id="PTHR22748">
    <property type="entry name" value="AP ENDONUCLEASE"/>
    <property type="match status" value="1"/>
</dbReference>
<evidence type="ECO:0000256" key="5">
    <source>
        <dbReference type="ARBA" id="ARBA00022723"/>
    </source>
</evidence>
<sequence length="155" mass="17254">MLLQITITSWNVRGISSPAKRTKILNHLYKIKSNICFLQETHLTEGESQKLTAKWINQAYHSVYNSKKRGTSILISKNIPFSHISTLADPEGCYTIVTGSIGKDTMTLANIYALSKFPNSCVILGGDFNITLDSHMDRSSSTSTNKSNRKRLQGT</sequence>
<dbReference type="AlphaFoldDB" id="A0A3B4XCE1"/>
<evidence type="ECO:0000256" key="10">
    <source>
        <dbReference type="SAM" id="MobiDB-lite"/>
    </source>
</evidence>
<keyword evidence="13" id="KW-1185">Reference proteome</keyword>
<keyword evidence="5" id="KW-0479">Metal-binding</keyword>
<comment type="cofactor">
    <cofactor evidence="2">
        <name>Mg(2+)</name>
        <dbReference type="ChEBI" id="CHEBI:18420"/>
    </cofactor>
</comment>
<dbReference type="STRING" id="1841481.ENSSLDP00000013736"/>
<accession>A0A3B4XCE1</accession>
<evidence type="ECO:0000256" key="9">
    <source>
        <dbReference type="ARBA" id="ARBA00023204"/>
    </source>
</evidence>
<dbReference type="GO" id="GO:0046872">
    <property type="term" value="F:metal ion binding"/>
    <property type="evidence" value="ECO:0007669"/>
    <property type="project" value="UniProtKB-KW"/>
</dbReference>
<dbReference type="Proteomes" id="UP000261360">
    <property type="component" value="Unplaced"/>
</dbReference>
<dbReference type="PANTHER" id="PTHR22748:SF26">
    <property type="entry name" value="ENDONUCLEASE_EXONUCLEASE_PHOSPHATASE DOMAIN-CONTAINING PROTEIN"/>
    <property type="match status" value="1"/>
</dbReference>
<evidence type="ECO:0000256" key="3">
    <source>
        <dbReference type="ARBA" id="ARBA00007092"/>
    </source>
</evidence>
<keyword evidence="7" id="KW-0378">Hydrolase</keyword>
<evidence type="ECO:0000259" key="11">
    <source>
        <dbReference type="Pfam" id="PF03372"/>
    </source>
</evidence>
<proteinExistence type="inferred from homology"/>
<dbReference type="SUPFAM" id="SSF56219">
    <property type="entry name" value="DNase I-like"/>
    <property type="match status" value="1"/>
</dbReference>
<evidence type="ECO:0000256" key="7">
    <source>
        <dbReference type="ARBA" id="ARBA00022801"/>
    </source>
</evidence>
<evidence type="ECO:0000256" key="4">
    <source>
        <dbReference type="ARBA" id="ARBA00012115"/>
    </source>
</evidence>
<keyword evidence="8" id="KW-0460">Magnesium</keyword>
<dbReference type="InterPro" id="IPR004808">
    <property type="entry name" value="AP_endonuc_1"/>
</dbReference>